<feature type="transmembrane region" description="Helical" evidence="2">
    <location>
        <begin position="61"/>
        <end position="81"/>
    </location>
</feature>
<feature type="coiled-coil region" evidence="1">
    <location>
        <begin position="142"/>
        <end position="169"/>
    </location>
</feature>
<dbReference type="InterPro" id="IPR010406">
    <property type="entry name" value="DUF1003"/>
</dbReference>
<organism evidence="3 4">
    <name type="scientific">Acetobacterium paludosum</name>
    <dbReference type="NCBI Taxonomy" id="52693"/>
    <lineage>
        <taxon>Bacteria</taxon>
        <taxon>Bacillati</taxon>
        <taxon>Bacillota</taxon>
        <taxon>Clostridia</taxon>
        <taxon>Eubacteriales</taxon>
        <taxon>Eubacteriaceae</taxon>
        <taxon>Acetobacterium</taxon>
    </lineage>
</organism>
<comment type="caution">
    <text evidence="3">The sequence shown here is derived from an EMBL/GenBank/DDBJ whole genome shotgun (WGS) entry which is preliminary data.</text>
</comment>
<proteinExistence type="predicted"/>
<dbReference type="AlphaFoldDB" id="A0A923HW96"/>
<dbReference type="Pfam" id="PF06210">
    <property type="entry name" value="DUF1003"/>
    <property type="match status" value="1"/>
</dbReference>
<evidence type="ECO:0000256" key="2">
    <source>
        <dbReference type="SAM" id="Phobius"/>
    </source>
</evidence>
<dbReference type="Proteomes" id="UP000616595">
    <property type="component" value="Unassembled WGS sequence"/>
</dbReference>
<dbReference type="PANTHER" id="PTHR41386:SF1">
    <property type="entry name" value="MEMBRANE PROTEIN"/>
    <property type="match status" value="1"/>
</dbReference>
<evidence type="ECO:0000313" key="4">
    <source>
        <dbReference type="Proteomes" id="UP000616595"/>
    </source>
</evidence>
<protein>
    <submittedName>
        <fullName evidence="3">DUF1003 domain-containing protein</fullName>
    </submittedName>
</protein>
<dbReference type="PANTHER" id="PTHR41386">
    <property type="entry name" value="INTEGRAL MEMBRANE PROTEIN-RELATED"/>
    <property type="match status" value="1"/>
</dbReference>
<evidence type="ECO:0000313" key="3">
    <source>
        <dbReference type="EMBL" id="MBC3888385.1"/>
    </source>
</evidence>
<dbReference type="EMBL" id="WJBD01000009">
    <property type="protein sequence ID" value="MBC3888385.1"/>
    <property type="molecule type" value="Genomic_DNA"/>
</dbReference>
<keyword evidence="2" id="KW-0472">Membrane</keyword>
<accession>A0A923HW96</accession>
<keyword evidence="1" id="KW-0175">Coiled coil</keyword>
<keyword evidence="2" id="KW-0812">Transmembrane</keyword>
<reference evidence="3" key="2">
    <citation type="submission" date="2020-10" db="EMBL/GenBank/DDBJ databases">
        <title>Comparative genomics of the Acetobacterium genus.</title>
        <authorList>
            <person name="Marshall C."/>
            <person name="May H."/>
            <person name="Norman S."/>
        </authorList>
    </citation>
    <scope>NUCLEOTIDE SEQUENCE</scope>
    <source>
        <strain evidence="3">DER-2019</strain>
    </source>
</reference>
<keyword evidence="4" id="KW-1185">Reference proteome</keyword>
<dbReference type="RefSeq" id="WP_148567850.1">
    <property type="nucleotide sequence ID" value="NZ_RXYA01000013.1"/>
</dbReference>
<feature type="transmembrane region" description="Helical" evidence="2">
    <location>
        <begin position="93"/>
        <end position="115"/>
    </location>
</feature>
<name>A0A923HW96_9FIRM</name>
<evidence type="ECO:0000256" key="1">
    <source>
        <dbReference type="SAM" id="Coils"/>
    </source>
</evidence>
<reference evidence="3" key="1">
    <citation type="submission" date="2019-10" db="EMBL/GenBank/DDBJ databases">
        <authorList>
            <person name="Ross D.E."/>
            <person name="Gulliver D."/>
        </authorList>
    </citation>
    <scope>NUCLEOTIDE SEQUENCE</scope>
    <source>
        <strain evidence="3">DER-2019</strain>
    </source>
</reference>
<gene>
    <name evidence="3" type="ORF">GH810_08690</name>
</gene>
<sequence>MSISEQRLALIKTIIKDDESATEEEEILHKLLEESLSKNTVTEHENKLTFGQKAADRLAKFAGSWVFIILFFLTLVVWITINTLLLTKPYDVYPFILLNLILSCLAAIQAPVIMMSQNRQEEKDRLRAKNDYRVNLKSEIIVEDIHQKLDDILENQEELIKRLTALEEKQNS</sequence>
<dbReference type="OrthoDB" id="9795736at2"/>
<keyword evidence="2" id="KW-1133">Transmembrane helix</keyword>